<dbReference type="Proteomes" id="UP001283361">
    <property type="component" value="Unassembled WGS sequence"/>
</dbReference>
<reference evidence="1" key="1">
    <citation type="journal article" date="2023" name="G3 (Bethesda)">
        <title>A reference genome for the long-term kleptoplast-retaining sea slug Elysia crispata morphotype clarki.</title>
        <authorList>
            <person name="Eastman K.E."/>
            <person name="Pendleton A.L."/>
            <person name="Shaikh M.A."/>
            <person name="Suttiyut T."/>
            <person name="Ogas R."/>
            <person name="Tomko P."/>
            <person name="Gavelis G."/>
            <person name="Widhalm J.R."/>
            <person name="Wisecaver J.H."/>
        </authorList>
    </citation>
    <scope>NUCLEOTIDE SEQUENCE</scope>
    <source>
        <strain evidence="1">ECLA1</strain>
    </source>
</reference>
<proteinExistence type="predicted"/>
<organism evidence="1 2">
    <name type="scientific">Elysia crispata</name>
    <name type="common">lettuce slug</name>
    <dbReference type="NCBI Taxonomy" id="231223"/>
    <lineage>
        <taxon>Eukaryota</taxon>
        <taxon>Metazoa</taxon>
        <taxon>Spiralia</taxon>
        <taxon>Lophotrochozoa</taxon>
        <taxon>Mollusca</taxon>
        <taxon>Gastropoda</taxon>
        <taxon>Heterobranchia</taxon>
        <taxon>Euthyneura</taxon>
        <taxon>Panpulmonata</taxon>
        <taxon>Sacoglossa</taxon>
        <taxon>Placobranchoidea</taxon>
        <taxon>Plakobranchidae</taxon>
        <taxon>Elysia</taxon>
    </lineage>
</organism>
<keyword evidence="2" id="KW-1185">Reference proteome</keyword>
<dbReference type="EMBL" id="JAWDGP010000534">
    <property type="protein sequence ID" value="KAK3799790.1"/>
    <property type="molecule type" value="Genomic_DNA"/>
</dbReference>
<comment type="caution">
    <text evidence="1">The sequence shown here is derived from an EMBL/GenBank/DDBJ whole genome shotgun (WGS) entry which is preliminary data.</text>
</comment>
<evidence type="ECO:0000313" key="1">
    <source>
        <dbReference type="EMBL" id="KAK3799790.1"/>
    </source>
</evidence>
<sequence length="390" mass="42021">MHSTIGQADDHGPDKSMRRSYLPSLVSKLETPLARAGCSLLVHRSGGQTRCKQPVSCGSCSPACVSSVAEGPSLVVRDIYVSDWQDGGLHTPAACCGVRGEGRVPVSDRLRPWLSCDGCVPSPSAGGSGFVPPAAGSRPLDLVTKVQHCDFPSLDLVTKVQHCDFPSLDLVTKAHHCDFPSLELGTSAHAFFLFFTRVRVSAPLTVDLANHLPAPHVAPVYQPPRSQTNHASAEWSCLLPPVSSVNSPERILIGNAPKIARAQEMTTAANSWANRFRAGKTKGAGGGDIFRTLPKSPPPPPPQKVPARVHCRLAASPILLLSPTSWPLTWLEGGLTDSRNDTFYFRRLNSRPRNTINLFSVTEWASRSSGSRDRNRTLVIALVQVTRIAL</sequence>
<dbReference type="AlphaFoldDB" id="A0AAE1B528"/>
<gene>
    <name evidence="1" type="ORF">RRG08_048515</name>
</gene>
<protein>
    <submittedName>
        <fullName evidence="1">Uncharacterized protein</fullName>
    </submittedName>
</protein>
<evidence type="ECO:0000313" key="2">
    <source>
        <dbReference type="Proteomes" id="UP001283361"/>
    </source>
</evidence>
<name>A0AAE1B528_9GAST</name>
<accession>A0AAE1B528</accession>